<dbReference type="Proteomes" id="UP000010953">
    <property type="component" value="Unassembled WGS sequence"/>
</dbReference>
<gene>
    <name evidence="1" type="ORF">C943_03257</name>
</gene>
<evidence type="ECO:0000313" key="2">
    <source>
        <dbReference type="Proteomes" id="UP000010953"/>
    </source>
</evidence>
<comment type="caution">
    <text evidence="1">The sequence shown here is derived from an EMBL/GenBank/DDBJ whole genome shotgun (WGS) entry which is preliminary data.</text>
</comment>
<dbReference type="STRING" id="1239962.C943_03257"/>
<accession>M7XJF3</accession>
<reference evidence="1" key="1">
    <citation type="submission" date="2013-01" db="EMBL/GenBank/DDBJ databases">
        <title>Genome assembly of Mariniradius saccharolyticus AK6.</title>
        <authorList>
            <person name="Vaidya B."/>
            <person name="Khatri I."/>
            <person name="Tanuku N.R.S."/>
            <person name="Subramanian S."/>
            <person name="Pinnaka A."/>
        </authorList>
    </citation>
    <scope>NUCLEOTIDE SEQUENCE [LARGE SCALE GENOMIC DNA]</scope>
    <source>
        <strain evidence="1">AK6</strain>
    </source>
</reference>
<sequence length="46" mass="5021">MEFLGFNRTPITGKDESFSKSLSAAVGVFIAAKDNCFAAFRLVSYL</sequence>
<name>M7XJF3_9BACT</name>
<proteinExistence type="predicted"/>
<dbReference type="AlphaFoldDB" id="M7XJF3"/>
<dbReference type="InParanoid" id="M7XJF3"/>
<protein>
    <submittedName>
        <fullName evidence="1">Uncharacterized protein</fullName>
    </submittedName>
</protein>
<keyword evidence="2" id="KW-1185">Reference proteome</keyword>
<evidence type="ECO:0000313" key="1">
    <source>
        <dbReference type="EMBL" id="EMS34934.1"/>
    </source>
</evidence>
<dbReference type="EMBL" id="AMZY02000004">
    <property type="protein sequence ID" value="EMS34934.1"/>
    <property type="molecule type" value="Genomic_DNA"/>
</dbReference>
<organism evidence="1 2">
    <name type="scientific">Mariniradius saccharolyticus AK6</name>
    <dbReference type="NCBI Taxonomy" id="1239962"/>
    <lineage>
        <taxon>Bacteria</taxon>
        <taxon>Pseudomonadati</taxon>
        <taxon>Bacteroidota</taxon>
        <taxon>Cytophagia</taxon>
        <taxon>Cytophagales</taxon>
        <taxon>Cyclobacteriaceae</taxon>
        <taxon>Mariniradius</taxon>
    </lineage>
</organism>